<evidence type="ECO:0000256" key="1">
    <source>
        <dbReference type="ARBA" id="ARBA00005417"/>
    </source>
</evidence>
<dbReference type="PANTHER" id="PTHR43776:SF7">
    <property type="entry name" value="D,D-DIPEPTIDE TRANSPORT ATP-BINDING PROTEIN DDPF-RELATED"/>
    <property type="match status" value="1"/>
</dbReference>
<dbReference type="InterPro" id="IPR003593">
    <property type="entry name" value="AAA+_ATPase"/>
</dbReference>
<evidence type="ECO:0000256" key="5">
    <source>
        <dbReference type="SAM" id="MobiDB-lite"/>
    </source>
</evidence>
<dbReference type="PANTHER" id="PTHR43776">
    <property type="entry name" value="TRANSPORT ATP-BINDING PROTEIN"/>
    <property type="match status" value="1"/>
</dbReference>
<evidence type="ECO:0000259" key="6">
    <source>
        <dbReference type="PROSITE" id="PS50893"/>
    </source>
</evidence>
<feature type="region of interest" description="Disordered" evidence="5">
    <location>
        <begin position="253"/>
        <end position="275"/>
    </location>
</feature>
<keyword evidence="8" id="KW-1185">Reference proteome</keyword>
<dbReference type="InterPro" id="IPR003439">
    <property type="entry name" value="ABC_transporter-like_ATP-bd"/>
</dbReference>
<dbReference type="SMART" id="SM00382">
    <property type="entry name" value="AAA"/>
    <property type="match status" value="1"/>
</dbReference>
<keyword evidence="2" id="KW-0813">Transport</keyword>
<dbReference type="GO" id="GO:0005524">
    <property type="term" value="F:ATP binding"/>
    <property type="evidence" value="ECO:0007669"/>
    <property type="project" value="UniProtKB-KW"/>
</dbReference>
<dbReference type="AlphaFoldDB" id="A0A4R5CQT4"/>
<evidence type="ECO:0000313" key="8">
    <source>
        <dbReference type="Proteomes" id="UP000294739"/>
    </source>
</evidence>
<dbReference type="Gene3D" id="3.40.50.300">
    <property type="entry name" value="P-loop containing nucleotide triphosphate hydrolases"/>
    <property type="match status" value="1"/>
</dbReference>
<keyword evidence="4 7" id="KW-0067">ATP-binding</keyword>
<evidence type="ECO:0000256" key="3">
    <source>
        <dbReference type="ARBA" id="ARBA00022741"/>
    </source>
</evidence>
<dbReference type="PROSITE" id="PS00211">
    <property type="entry name" value="ABC_TRANSPORTER_1"/>
    <property type="match status" value="1"/>
</dbReference>
<dbReference type="InterPro" id="IPR013563">
    <property type="entry name" value="Oligopep_ABC_C"/>
</dbReference>
<gene>
    <name evidence="7" type="ORF">E1269_26815</name>
</gene>
<accession>A0A4R5CQT4</accession>
<dbReference type="GO" id="GO:0015833">
    <property type="term" value="P:peptide transport"/>
    <property type="evidence" value="ECO:0007669"/>
    <property type="project" value="InterPro"/>
</dbReference>
<dbReference type="EMBL" id="SMKZ01000056">
    <property type="protein sequence ID" value="TDE00045.1"/>
    <property type="molecule type" value="Genomic_DNA"/>
</dbReference>
<comment type="similarity">
    <text evidence="1">Belongs to the ABC transporter superfamily.</text>
</comment>
<name>A0A4R5CQT4_9ACTN</name>
<comment type="caution">
    <text evidence="7">The sequence shown here is derived from an EMBL/GenBank/DDBJ whole genome shotgun (WGS) entry which is preliminary data.</text>
</comment>
<dbReference type="InterPro" id="IPR050319">
    <property type="entry name" value="ABC_transp_ATP-bind"/>
</dbReference>
<sequence>MRELSFHGVTVRFGAGRSALAAVDGVDLTVPAGSVVGLVGESGSGKSTLAKAAVGLVPTTDGEIRLDGAPLRARRDRRRLQMVFQDPYASLDPRMTIGASIAEAVPGRPGRTGRAAEVARLLELVDLDPSRAGSLPSGLSGGQRQRVALARALAAEPDVVLADEITSALDVSVQGSVLNLVRDLRRQLGLTMLFISHNLAVVRYVSDVIAVMYLGRIVEAGPAAEVLTSPRHPYTRTLLDAAPRFGVALDDPVPADSELLDDEPPSPHDPPPGCRFHRRCPIGPLTVPERTVCVEKDPQPAAADRPHRAACHFASDAAPASLEVPAR</sequence>
<proteinExistence type="inferred from homology"/>
<dbReference type="CDD" id="cd03257">
    <property type="entry name" value="ABC_NikE_OppD_transporters"/>
    <property type="match status" value="1"/>
</dbReference>
<evidence type="ECO:0000313" key="7">
    <source>
        <dbReference type="EMBL" id="TDE00045.1"/>
    </source>
</evidence>
<dbReference type="GO" id="GO:0055085">
    <property type="term" value="P:transmembrane transport"/>
    <property type="evidence" value="ECO:0007669"/>
    <property type="project" value="UniProtKB-ARBA"/>
</dbReference>
<dbReference type="GO" id="GO:0016887">
    <property type="term" value="F:ATP hydrolysis activity"/>
    <property type="evidence" value="ECO:0007669"/>
    <property type="project" value="InterPro"/>
</dbReference>
<dbReference type="InterPro" id="IPR027417">
    <property type="entry name" value="P-loop_NTPase"/>
</dbReference>
<evidence type="ECO:0000256" key="2">
    <source>
        <dbReference type="ARBA" id="ARBA00022448"/>
    </source>
</evidence>
<dbReference type="InterPro" id="IPR017871">
    <property type="entry name" value="ABC_transporter-like_CS"/>
</dbReference>
<dbReference type="PROSITE" id="PS50893">
    <property type="entry name" value="ABC_TRANSPORTER_2"/>
    <property type="match status" value="1"/>
</dbReference>
<reference evidence="7 8" key="1">
    <citation type="submission" date="2019-03" db="EMBL/GenBank/DDBJ databases">
        <title>Draft genome sequences of novel Actinobacteria.</title>
        <authorList>
            <person name="Sahin N."/>
            <person name="Ay H."/>
            <person name="Saygin H."/>
        </authorList>
    </citation>
    <scope>NUCLEOTIDE SEQUENCE [LARGE SCALE GENOMIC DNA]</scope>
    <source>
        <strain evidence="7 8">5K138</strain>
    </source>
</reference>
<dbReference type="RefSeq" id="WP_131900365.1">
    <property type="nucleotide sequence ID" value="NZ_SMKZ01000056.1"/>
</dbReference>
<protein>
    <submittedName>
        <fullName evidence="7">ABC transporter ATP-binding protein</fullName>
    </submittedName>
</protein>
<evidence type="ECO:0000256" key="4">
    <source>
        <dbReference type="ARBA" id="ARBA00022840"/>
    </source>
</evidence>
<feature type="domain" description="ABC transporter" evidence="6">
    <location>
        <begin position="4"/>
        <end position="239"/>
    </location>
</feature>
<dbReference type="Proteomes" id="UP000294739">
    <property type="component" value="Unassembled WGS sequence"/>
</dbReference>
<keyword evidence="3" id="KW-0547">Nucleotide-binding</keyword>
<organism evidence="7 8">
    <name type="scientific">Jiangella asiatica</name>
    <dbReference type="NCBI Taxonomy" id="2530372"/>
    <lineage>
        <taxon>Bacteria</taxon>
        <taxon>Bacillati</taxon>
        <taxon>Actinomycetota</taxon>
        <taxon>Actinomycetes</taxon>
        <taxon>Jiangellales</taxon>
        <taxon>Jiangellaceae</taxon>
        <taxon>Jiangella</taxon>
    </lineage>
</organism>
<dbReference type="Pfam" id="PF08352">
    <property type="entry name" value="oligo_HPY"/>
    <property type="match status" value="1"/>
</dbReference>
<dbReference type="SUPFAM" id="SSF52540">
    <property type="entry name" value="P-loop containing nucleoside triphosphate hydrolases"/>
    <property type="match status" value="1"/>
</dbReference>
<dbReference type="NCBIfam" id="TIGR01727">
    <property type="entry name" value="oligo_HPY"/>
    <property type="match status" value="1"/>
</dbReference>
<dbReference type="InParanoid" id="A0A4R5CQT4"/>
<dbReference type="OrthoDB" id="8481147at2"/>
<dbReference type="Pfam" id="PF00005">
    <property type="entry name" value="ABC_tran"/>
    <property type="match status" value="1"/>
</dbReference>